<proteinExistence type="predicted"/>
<dbReference type="AlphaFoldDB" id="A0A0A8YLQ7"/>
<reference evidence="1" key="2">
    <citation type="journal article" date="2015" name="Data Brief">
        <title>Shoot transcriptome of the giant reed, Arundo donax.</title>
        <authorList>
            <person name="Barrero R.A."/>
            <person name="Guerrero F.D."/>
            <person name="Moolhuijzen P."/>
            <person name="Goolsby J.A."/>
            <person name="Tidwell J."/>
            <person name="Bellgard S.E."/>
            <person name="Bellgard M.I."/>
        </authorList>
    </citation>
    <scope>NUCLEOTIDE SEQUENCE</scope>
    <source>
        <tissue evidence="1">Shoot tissue taken approximately 20 cm above the soil surface</tissue>
    </source>
</reference>
<name>A0A0A8YLQ7_ARUDO</name>
<evidence type="ECO:0000313" key="1">
    <source>
        <dbReference type="EMBL" id="JAD26543.1"/>
    </source>
</evidence>
<organism evidence="1">
    <name type="scientific">Arundo donax</name>
    <name type="common">Giant reed</name>
    <name type="synonym">Donax arundinaceus</name>
    <dbReference type="NCBI Taxonomy" id="35708"/>
    <lineage>
        <taxon>Eukaryota</taxon>
        <taxon>Viridiplantae</taxon>
        <taxon>Streptophyta</taxon>
        <taxon>Embryophyta</taxon>
        <taxon>Tracheophyta</taxon>
        <taxon>Spermatophyta</taxon>
        <taxon>Magnoliopsida</taxon>
        <taxon>Liliopsida</taxon>
        <taxon>Poales</taxon>
        <taxon>Poaceae</taxon>
        <taxon>PACMAD clade</taxon>
        <taxon>Arundinoideae</taxon>
        <taxon>Arundineae</taxon>
        <taxon>Arundo</taxon>
    </lineage>
</organism>
<dbReference type="EMBL" id="GBRH01271352">
    <property type="protein sequence ID" value="JAD26543.1"/>
    <property type="molecule type" value="Transcribed_RNA"/>
</dbReference>
<sequence>MCEPLRVMRIQVQLLCYHQKWVRAIILTNVS</sequence>
<accession>A0A0A8YLQ7</accession>
<reference evidence="1" key="1">
    <citation type="submission" date="2014-09" db="EMBL/GenBank/DDBJ databases">
        <authorList>
            <person name="Magalhaes I.L.F."/>
            <person name="Oliveira U."/>
            <person name="Santos F.R."/>
            <person name="Vidigal T.H.D.A."/>
            <person name="Brescovit A.D."/>
            <person name="Santos A.J."/>
        </authorList>
    </citation>
    <scope>NUCLEOTIDE SEQUENCE</scope>
    <source>
        <tissue evidence="1">Shoot tissue taken approximately 20 cm above the soil surface</tissue>
    </source>
</reference>
<protein>
    <submittedName>
        <fullName evidence="1">Uncharacterized protein</fullName>
    </submittedName>
</protein>